<organism evidence="3 4">
    <name type="scientific">Acidihalobacter aeolianus</name>
    <dbReference type="NCBI Taxonomy" id="2792603"/>
    <lineage>
        <taxon>Bacteria</taxon>
        <taxon>Pseudomonadati</taxon>
        <taxon>Pseudomonadota</taxon>
        <taxon>Gammaproteobacteria</taxon>
        <taxon>Chromatiales</taxon>
        <taxon>Ectothiorhodospiraceae</taxon>
        <taxon>Acidihalobacter</taxon>
    </lineage>
</organism>
<proteinExistence type="predicted"/>
<feature type="transmembrane region" description="Helical" evidence="1">
    <location>
        <begin position="115"/>
        <end position="138"/>
    </location>
</feature>
<gene>
    <name evidence="3" type="ORF">BJI67_08845</name>
</gene>
<feature type="domain" description="DUF4010" evidence="2">
    <location>
        <begin position="4"/>
        <end position="199"/>
    </location>
</feature>
<dbReference type="InterPro" id="IPR025105">
    <property type="entry name" value="DUF4010"/>
</dbReference>
<evidence type="ECO:0000259" key="2">
    <source>
        <dbReference type="Pfam" id="PF13194"/>
    </source>
</evidence>
<dbReference type="EMBL" id="CP017448">
    <property type="protein sequence ID" value="AOV17153.1"/>
    <property type="molecule type" value="Genomic_DNA"/>
</dbReference>
<keyword evidence="1" id="KW-0472">Membrane</keyword>
<keyword evidence="4" id="KW-1185">Reference proteome</keyword>
<evidence type="ECO:0000313" key="3">
    <source>
        <dbReference type="EMBL" id="AOV17153.1"/>
    </source>
</evidence>
<dbReference type="Pfam" id="PF13194">
    <property type="entry name" value="DUF4010"/>
    <property type="match status" value="1"/>
</dbReference>
<keyword evidence="1" id="KW-0812">Transmembrane</keyword>
<dbReference type="RefSeq" id="WP_070072723.1">
    <property type="nucleotide sequence ID" value="NZ_CP017448.1"/>
</dbReference>
<dbReference type="AlphaFoldDB" id="A0A1D8K866"/>
<feature type="transmembrane region" description="Helical" evidence="1">
    <location>
        <begin position="158"/>
        <end position="184"/>
    </location>
</feature>
<evidence type="ECO:0000313" key="4">
    <source>
        <dbReference type="Proteomes" id="UP000095342"/>
    </source>
</evidence>
<protein>
    <recommendedName>
        <fullName evidence="2">DUF4010 domain-containing protein</fullName>
    </recommendedName>
</protein>
<feature type="transmembrane region" description="Helical" evidence="1">
    <location>
        <begin position="44"/>
        <end position="67"/>
    </location>
</feature>
<evidence type="ECO:0000256" key="1">
    <source>
        <dbReference type="SAM" id="Phobius"/>
    </source>
</evidence>
<dbReference type="Proteomes" id="UP000095342">
    <property type="component" value="Chromosome"/>
</dbReference>
<dbReference type="KEGG" id="aaeo:BJI67_08845"/>
<reference evidence="3 4" key="1">
    <citation type="submission" date="2016-09" db="EMBL/GenBank/DDBJ databases">
        <title>Acidihalobacter prosperus V6 (DSM14174).</title>
        <authorList>
            <person name="Khaleque H.N."/>
            <person name="Ramsay J.P."/>
            <person name="Murphy R.J.T."/>
            <person name="Kaksonen A.H."/>
            <person name="Boxall N.J."/>
            <person name="Watkin E.L.J."/>
        </authorList>
    </citation>
    <scope>NUCLEOTIDE SEQUENCE [LARGE SCALE GENOMIC DNA]</scope>
    <source>
        <strain evidence="3 4">V6</strain>
    </source>
</reference>
<feature type="transmembrane region" description="Helical" evidence="1">
    <location>
        <begin position="205"/>
        <end position="225"/>
    </location>
</feature>
<feature type="transmembrane region" description="Helical" evidence="1">
    <location>
        <begin position="73"/>
        <end position="94"/>
    </location>
</feature>
<dbReference type="PANTHER" id="PTHR39084:SF1">
    <property type="entry name" value="DUF4010 DOMAIN-CONTAINING PROTEIN"/>
    <property type="match status" value="1"/>
</dbReference>
<keyword evidence="1" id="KW-1133">Transmembrane helix</keyword>
<dbReference type="PANTHER" id="PTHR39084">
    <property type="entry name" value="MEMBRANE PROTEIN-RELATED"/>
    <property type="match status" value="1"/>
</dbReference>
<name>A0A1D8K866_9GAMM</name>
<accession>A0A1D8K866</accession>
<sequence>MVQTYFFPSRGALLTGLLGGLYSSTAATVVLARRAHEAGADVRNLAAAVVLATAMMYLRLFILILILGHETVAWRLTAPFGLLFALSLALVWVLHRDGSGDAQANGNLPALRHPLEFSTAVLFATLFVAFAGLTQWAVTHYGAGGLHVLSFAVGFTDIDPFILSLLAGRFHVGEAGLAAAVIIASGSNNLLKGIYALTLSRDLRLLPAAAWLIASCLLSVFYAYWHVS</sequence>
<feature type="transmembrane region" description="Helical" evidence="1">
    <location>
        <begin position="12"/>
        <end position="32"/>
    </location>
</feature>